<dbReference type="SUPFAM" id="SSF52540">
    <property type="entry name" value="P-loop containing nucleoside triphosphate hydrolases"/>
    <property type="match status" value="1"/>
</dbReference>
<reference evidence="2" key="1">
    <citation type="submission" date="2023-07" db="EMBL/GenBank/DDBJ databases">
        <title>Genomic Encyclopedia of Type Strains, Phase IV (KMG-IV): sequencing the most valuable type-strain genomes for metagenomic binning, comparative biology and taxonomic classification.</title>
        <authorList>
            <person name="Goeker M."/>
        </authorList>
    </citation>
    <scope>NUCLEOTIDE SEQUENCE</scope>
    <source>
        <strain evidence="2">DSM 26174</strain>
    </source>
</reference>
<dbReference type="PANTHER" id="PTHR13696:SF99">
    <property type="entry name" value="COBYRINIC ACID AC-DIAMIDE SYNTHASE"/>
    <property type="match status" value="1"/>
</dbReference>
<protein>
    <submittedName>
        <fullName evidence="2">Chromosome partitioning protein</fullName>
    </submittedName>
</protein>
<keyword evidence="3" id="KW-1185">Reference proteome</keyword>
<sequence length="252" mass="27621">MAKVISIINHKGGVGKTTTTLNLGKALAQNSSKVLMIDMDPQGNLSQICNIHTPEVQVVDAILDENKLPAIFVSENLYISPSNLELVDAELALAMKANGVYRLKRSISSIINTKEFDYVLIDCPPSLNVLTQNAMVASNDLIITVEPTYLASNGLDRVLDVVEEIKQDINHELNVAGIVFTMVDKRLAIQRDIKDQVSTLFGKDIPIYKTVIHRSVSLQEAAALCTDIFTHSPKSIAAQDYHDLAKEISNHG</sequence>
<dbReference type="PANTHER" id="PTHR13696">
    <property type="entry name" value="P-LOOP CONTAINING NUCLEOSIDE TRIPHOSPHATE HYDROLASE"/>
    <property type="match status" value="1"/>
</dbReference>
<dbReference type="Pfam" id="PF13614">
    <property type="entry name" value="AAA_31"/>
    <property type="match status" value="1"/>
</dbReference>
<evidence type="ECO:0000313" key="3">
    <source>
        <dbReference type="Proteomes" id="UP001185092"/>
    </source>
</evidence>
<dbReference type="Gene3D" id="3.40.50.300">
    <property type="entry name" value="P-loop containing nucleotide triphosphate hydrolases"/>
    <property type="match status" value="1"/>
</dbReference>
<proteinExistence type="predicted"/>
<dbReference type="InterPro" id="IPR027417">
    <property type="entry name" value="P-loop_NTPase"/>
</dbReference>
<dbReference type="FunFam" id="3.40.50.300:FF:000285">
    <property type="entry name" value="Sporulation initiation inhibitor Soj"/>
    <property type="match status" value="1"/>
</dbReference>
<dbReference type="PIRSF" id="PIRSF009320">
    <property type="entry name" value="Nuc_binding_HP_1000"/>
    <property type="match status" value="1"/>
</dbReference>
<evidence type="ECO:0000313" key="2">
    <source>
        <dbReference type="EMBL" id="MDR6241764.1"/>
    </source>
</evidence>
<gene>
    <name evidence="2" type="ORF">HNQ88_004851</name>
</gene>
<dbReference type="RefSeq" id="WP_309942836.1">
    <property type="nucleotide sequence ID" value="NZ_AP025309.1"/>
</dbReference>
<organism evidence="2 3">
    <name type="scientific">Aureibacter tunicatorum</name>
    <dbReference type="NCBI Taxonomy" id="866807"/>
    <lineage>
        <taxon>Bacteria</taxon>
        <taxon>Pseudomonadati</taxon>
        <taxon>Bacteroidota</taxon>
        <taxon>Cytophagia</taxon>
        <taxon>Cytophagales</taxon>
        <taxon>Persicobacteraceae</taxon>
        <taxon>Aureibacter</taxon>
    </lineage>
</organism>
<comment type="caution">
    <text evidence="2">The sequence shown here is derived from an EMBL/GenBank/DDBJ whole genome shotgun (WGS) entry which is preliminary data.</text>
</comment>
<dbReference type="InterPro" id="IPR025669">
    <property type="entry name" value="AAA_dom"/>
</dbReference>
<dbReference type="CDD" id="cd02042">
    <property type="entry name" value="ParAB_family"/>
    <property type="match status" value="1"/>
</dbReference>
<accession>A0AAE4BT21</accession>
<evidence type="ECO:0000259" key="1">
    <source>
        <dbReference type="Pfam" id="PF13614"/>
    </source>
</evidence>
<dbReference type="InterPro" id="IPR050678">
    <property type="entry name" value="DNA_Partitioning_ATPase"/>
</dbReference>
<name>A0AAE4BT21_9BACT</name>
<dbReference type="EMBL" id="JAVDQD010000011">
    <property type="protein sequence ID" value="MDR6241764.1"/>
    <property type="molecule type" value="Genomic_DNA"/>
</dbReference>
<dbReference type="Proteomes" id="UP001185092">
    <property type="component" value="Unassembled WGS sequence"/>
</dbReference>
<dbReference type="AlphaFoldDB" id="A0AAE4BT21"/>
<feature type="domain" description="AAA" evidence="1">
    <location>
        <begin position="2"/>
        <end position="174"/>
    </location>
</feature>